<evidence type="ECO:0000313" key="2">
    <source>
        <dbReference type="Proteomes" id="UP000499080"/>
    </source>
</evidence>
<accession>A0A4Y2PD01</accession>
<keyword evidence="2" id="KW-1185">Reference proteome</keyword>
<dbReference type="AlphaFoldDB" id="A0A4Y2PD01"/>
<dbReference type="EMBL" id="BGPR01011155">
    <property type="protein sequence ID" value="GBN49878.1"/>
    <property type="molecule type" value="Genomic_DNA"/>
</dbReference>
<protein>
    <submittedName>
        <fullName evidence="1">Uncharacterized protein</fullName>
    </submittedName>
</protein>
<proteinExistence type="predicted"/>
<comment type="caution">
    <text evidence="1">The sequence shown here is derived from an EMBL/GenBank/DDBJ whole genome shotgun (WGS) entry which is preliminary data.</text>
</comment>
<sequence>MDTRDGYRSKASVRKDSPVMVSYRSPPWFGYRPRLKVSRLGLVFRFEPYLPRLFSKVLFRERPSTESVASLSGRSEPQSVRYQMFGFGTRFETAIPIEMATRDGYRWKASVRKDSPVFVSCPLPPWFGHDLRLKIPDSVRTGTWEWVRVSIDAVFCVQCTALSGGRVRILREDLSPLRNIRLLTKNI</sequence>
<organism evidence="1 2">
    <name type="scientific">Araneus ventricosus</name>
    <name type="common">Orbweaver spider</name>
    <name type="synonym">Epeira ventricosa</name>
    <dbReference type="NCBI Taxonomy" id="182803"/>
    <lineage>
        <taxon>Eukaryota</taxon>
        <taxon>Metazoa</taxon>
        <taxon>Ecdysozoa</taxon>
        <taxon>Arthropoda</taxon>
        <taxon>Chelicerata</taxon>
        <taxon>Arachnida</taxon>
        <taxon>Araneae</taxon>
        <taxon>Araneomorphae</taxon>
        <taxon>Entelegynae</taxon>
        <taxon>Araneoidea</taxon>
        <taxon>Araneidae</taxon>
        <taxon>Araneus</taxon>
    </lineage>
</organism>
<evidence type="ECO:0000313" key="1">
    <source>
        <dbReference type="EMBL" id="GBN49878.1"/>
    </source>
</evidence>
<gene>
    <name evidence="1" type="ORF">AVEN_81564_1</name>
</gene>
<dbReference type="Proteomes" id="UP000499080">
    <property type="component" value="Unassembled WGS sequence"/>
</dbReference>
<reference evidence="1 2" key="1">
    <citation type="journal article" date="2019" name="Sci. Rep.">
        <title>Orb-weaving spider Araneus ventricosus genome elucidates the spidroin gene catalogue.</title>
        <authorList>
            <person name="Kono N."/>
            <person name="Nakamura H."/>
            <person name="Ohtoshi R."/>
            <person name="Moran D.A.P."/>
            <person name="Shinohara A."/>
            <person name="Yoshida Y."/>
            <person name="Fujiwara M."/>
            <person name="Mori M."/>
            <person name="Tomita M."/>
            <person name="Arakawa K."/>
        </authorList>
    </citation>
    <scope>NUCLEOTIDE SEQUENCE [LARGE SCALE GENOMIC DNA]</scope>
</reference>
<name>A0A4Y2PD01_ARAVE</name>